<organism evidence="1 2">
    <name type="scientific">Sulfitobacter sediminilitoris</name>
    <dbReference type="NCBI Taxonomy" id="2698830"/>
    <lineage>
        <taxon>Bacteria</taxon>
        <taxon>Pseudomonadati</taxon>
        <taxon>Pseudomonadota</taxon>
        <taxon>Alphaproteobacteria</taxon>
        <taxon>Rhodobacterales</taxon>
        <taxon>Roseobacteraceae</taxon>
        <taxon>Sulfitobacter</taxon>
    </lineage>
</organism>
<evidence type="ECO:0000313" key="1">
    <source>
        <dbReference type="EMBL" id="NEK23986.1"/>
    </source>
</evidence>
<accession>A0A6P0CFY9</accession>
<comment type="caution">
    <text evidence="1">The sequence shown here is derived from an EMBL/GenBank/DDBJ whole genome shotgun (WGS) entry which is preliminary data.</text>
</comment>
<keyword evidence="2" id="KW-1185">Reference proteome</keyword>
<reference evidence="1 2" key="1">
    <citation type="submission" date="2020-01" db="EMBL/GenBank/DDBJ databases">
        <title>Sulfitobacter sediminilitoris sp. nov., isolated from a tidal flat.</title>
        <authorList>
            <person name="Park S."/>
            <person name="Yoon J.-H."/>
        </authorList>
    </citation>
    <scope>NUCLEOTIDE SEQUENCE [LARGE SCALE GENOMIC DNA]</scope>
    <source>
        <strain evidence="1 2">JBTF-M27</strain>
    </source>
</reference>
<protein>
    <submittedName>
        <fullName evidence="1">Uncharacterized protein</fullName>
    </submittedName>
</protein>
<dbReference type="Proteomes" id="UP000468591">
    <property type="component" value="Unassembled WGS sequence"/>
</dbReference>
<proteinExistence type="predicted"/>
<evidence type="ECO:0000313" key="2">
    <source>
        <dbReference type="Proteomes" id="UP000468591"/>
    </source>
</evidence>
<dbReference type="EMBL" id="JAABNT010000011">
    <property type="protein sequence ID" value="NEK23986.1"/>
    <property type="molecule type" value="Genomic_DNA"/>
</dbReference>
<gene>
    <name evidence="1" type="ORF">GV827_16465</name>
</gene>
<sequence>MVEIARDTCISTFPSYRNIAPRLAAKGLAQDELGTWRGESAIVVFRKASGSNLDCEVWMSKNSKIKDVSERLQAKLSNMGVRILSATRKGVRLSANFTKDGAAGTLRVEPMSGRTSKIVVSHGAGS</sequence>
<dbReference type="AlphaFoldDB" id="A0A6P0CFY9"/>
<dbReference type="RefSeq" id="WP_164354911.1">
    <property type="nucleotide sequence ID" value="NZ_JAABNT010000011.1"/>
</dbReference>
<name>A0A6P0CFY9_9RHOB</name>